<keyword evidence="5 8" id="KW-0547">Nucleotide-binding</keyword>
<dbReference type="GO" id="GO:0005524">
    <property type="term" value="F:ATP binding"/>
    <property type="evidence" value="ECO:0007669"/>
    <property type="project" value="UniProtKB-KW"/>
</dbReference>
<evidence type="ECO:0000256" key="3">
    <source>
        <dbReference type="ARBA" id="ARBA00022679"/>
    </source>
</evidence>
<dbReference type="Gene3D" id="3.40.50.620">
    <property type="entry name" value="HUPs"/>
    <property type="match status" value="1"/>
</dbReference>
<dbReference type="InterPro" id="IPR014729">
    <property type="entry name" value="Rossmann-like_a/b/a_fold"/>
</dbReference>
<sequence>MVKKIRALYIGRFQPYHLGHHRILQTIAEETEELIVCIGSAQMSHDLKNPFTAGERVLMVTSAIRELPVKSYVIPIMDIERNAIWVSHLVSLTPPFEVVYSNNPLVRRLFTEAGFEVRGTPLYRRDLYSGTEIRRRILAGERWEHLVPEAIVEIIRACDGIRRIQDLSERDTGE</sequence>
<name>A0A1F2P4J9_9EURY</name>
<dbReference type="EMBL" id="LYOR01000003">
    <property type="protein sequence ID" value="OFV66229.1"/>
    <property type="molecule type" value="Genomic_DNA"/>
</dbReference>
<evidence type="ECO:0000313" key="11">
    <source>
        <dbReference type="EMBL" id="HEC57289.1"/>
    </source>
</evidence>
<accession>A0A1F2P4J9</accession>
<comment type="catalytic activity">
    <reaction evidence="8">
        <text>beta-nicotinamide D-ribonucleotide + ATP + H(+) = diphosphate + NAD(+)</text>
        <dbReference type="Rhea" id="RHEA:21360"/>
        <dbReference type="ChEBI" id="CHEBI:14649"/>
        <dbReference type="ChEBI" id="CHEBI:15378"/>
        <dbReference type="ChEBI" id="CHEBI:30616"/>
        <dbReference type="ChEBI" id="CHEBI:33019"/>
        <dbReference type="ChEBI" id="CHEBI:57540"/>
        <dbReference type="EC" id="2.7.7.1"/>
    </reaction>
</comment>
<gene>
    <name evidence="11" type="ORF">ENI32_05335</name>
    <name evidence="12" type="ORF">SBU_000771</name>
</gene>
<evidence type="ECO:0000313" key="13">
    <source>
        <dbReference type="Proteomes" id="UP000185779"/>
    </source>
</evidence>
<comment type="caution">
    <text evidence="12">The sequence shown here is derived from an EMBL/GenBank/DDBJ whole genome shotgun (WGS) entry which is preliminary data.</text>
</comment>
<dbReference type="GO" id="GO:0005737">
    <property type="term" value="C:cytoplasm"/>
    <property type="evidence" value="ECO:0007669"/>
    <property type="project" value="UniProtKB-SubCell"/>
</dbReference>
<evidence type="ECO:0000256" key="9">
    <source>
        <dbReference type="NCBIfam" id="TIGR01527"/>
    </source>
</evidence>
<evidence type="ECO:0000256" key="7">
    <source>
        <dbReference type="ARBA" id="ARBA00023027"/>
    </source>
</evidence>
<organism evidence="12 13">
    <name type="scientific">Candidatus Syntropharchaeum butanivorans</name>
    <dbReference type="NCBI Taxonomy" id="1839936"/>
    <lineage>
        <taxon>Archaea</taxon>
        <taxon>Methanobacteriati</taxon>
        <taxon>Methanobacteriota</taxon>
        <taxon>Stenosarchaea group</taxon>
        <taxon>Methanomicrobia</taxon>
        <taxon>Methanosarcinales</taxon>
        <taxon>ANME-2 cluster</taxon>
        <taxon>Candidatus Syntropharchaeum</taxon>
    </lineage>
</organism>
<dbReference type="HAMAP" id="MF_00243">
    <property type="entry name" value="NMN_adenylyltr"/>
    <property type="match status" value="1"/>
</dbReference>
<dbReference type="Proteomes" id="UP000885936">
    <property type="component" value="Unassembled WGS sequence"/>
</dbReference>
<keyword evidence="4 8" id="KW-0548">Nucleotidyltransferase</keyword>
<dbReference type="UniPathway" id="UPA00253">
    <property type="reaction ID" value="UER00600"/>
</dbReference>
<keyword evidence="13" id="KW-1185">Reference proteome</keyword>
<evidence type="ECO:0000256" key="5">
    <source>
        <dbReference type="ARBA" id="ARBA00022741"/>
    </source>
</evidence>
<dbReference type="PATRIC" id="fig|1839936.3.peg.780"/>
<dbReference type="NCBIfam" id="NF002243">
    <property type="entry name" value="PRK01153.1"/>
    <property type="match status" value="1"/>
</dbReference>
<keyword evidence="3 8" id="KW-0808">Transferase</keyword>
<comment type="similarity">
    <text evidence="1 8">Belongs to the archaeal NMN adenylyltransferase family.</text>
</comment>
<dbReference type="EMBL" id="DRIE01000093">
    <property type="protein sequence ID" value="HEC57289.1"/>
    <property type="molecule type" value="Genomic_DNA"/>
</dbReference>
<reference evidence="11" key="2">
    <citation type="journal article" date="2020" name="mSystems">
        <title>Genome- and Community-Level Interaction Insights into Carbon Utilization and Element Cycling Functions of Hydrothermarchaeota in Hydrothermal Sediment.</title>
        <authorList>
            <person name="Zhou Z."/>
            <person name="Liu Y."/>
            <person name="Xu W."/>
            <person name="Pan J."/>
            <person name="Luo Z.H."/>
            <person name="Li M."/>
        </authorList>
    </citation>
    <scope>NUCLEOTIDE SEQUENCE [LARGE SCALE GENOMIC DNA]</scope>
    <source>
        <strain evidence="11">HyVt-386</strain>
    </source>
</reference>
<dbReference type="GO" id="GO:0009435">
    <property type="term" value="P:NAD+ biosynthetic process"/>
    <property type="evidence" value="ECO:0007669"/>
    <property type="project" value="UniProtKB-UniRule"/>
</dbReference>
<dbReference type="Pfam" id="PF01467">
    <property type="entry name" value="CTP_transf_like"/>
    <property type="match status" value="1"/>
</dbReference>
<dbReference type="Proteomes" id="UP000185779">
    <property type="component" value="Unassembled WGS sequence"/>
</dbReference>
<keyword evidence="2 8" id="KW-0662">Pyridine nucleotide biosynthesis</keyword>
<evidence type="ECO:0000256" key="4">
    <source>
        <dbReference type="ARBA" id="ARBA00022695"/>
    </source>
</evidence>
<evidence type="ECO:0000313" key="12">
    <source>
        <dbReference type="EMBL" id="OFV66229.1"/>
    </source>
</evidence>
<dbReference type="EC" id="2.7.7.1" evidence="8 9"/>
<dbReference type="NCBIfam" id="TIGR01527">
    <property type="entry name" value="arch_NMN_Atrans"/>
    <property type="match status" value="1"/>
</dbReference>
<evidence type="ECO:0000259" key="10">
    <source>
        <dbReference type="Pfam" id="PF01467"/>
    </source>
</evidence>
<dbReference type="NCBIfam" id="TIGR00125">
    <property type="entry name" value="cyt_tran_rel"/>
    <property type="match status" value="1"/>
</dbReference>
<evidence type="ECO:0000256" key="1">
    <source>
        <dbReference type="ARBA" id="ARBA00010124"/>
    </source>
</evidence>
<dbReference type="InterPro" id="IPR004821">
    <property type="entry name" value="Cyt_trans-like"/>
</dbReference>
<dbReference type="STRING" id="1839936.SBU_000771"/>
<evidence type="ECO:0000256" key="6">
    <source>
        <dbReference type="ARBA" id="ARBA00022840"/>
    </source>
</evidence>
<evidence type="ECO:0000256" key="2">
    <source>
        <dbReference type="ARBA" id="ARBA00022642"/>
    </source>
</evidence>
<feature type="domain" description="Cytidyltransferase-like" evidence="10">
    <location>
        <begin position="8"/>
        <end position="136"/>
    </location>
</feature>
<keyword evidence="7 8" id="KW-0520">NAD</keyword>
<comment type="pathway">
    <text evidence="8">Cofactor biosynthesis; NAD(+) biosynthesis; NAD(+) from nicotinamide D-ribonucleotide: step 1/1.</text>
</comment>
<dbReference type="InterPro" id="IPR006418">
    <property type="entry name" value="NMN_Atrans_arc"/>
</dbReference>
<proteinExistence type="inferred from homology"/>
<evidence type="ECO:0000256" key="8">
    <source>
        <dbReference type="HAMAP-Rule" id="MF_00243"/>
    </source>
</evidence>
<dbReference type="AlphaFoldDB" id="A0A1F2P4J9"/>
<comment type="subcellular location">
    <subcellularLocation>
        <location evidence="8">Cytoplasm</location>
    </subcellularLocation>
</comment>
<dbReference type="PANTHER" id="PTHR21342:SF0">
    <property type="entry name" value="BIFUNCTIONAL NMN ADENYLYLTRANSFERASE_NUDIX HYDROLASE"/>
    <property type="match status" value="1"/>
</dbReference>
<keyword evidence="8" id="KW-0963">Cytoplasm</keyword>
<reference evidence="12 13" key="1">
    <citation type="submission" date="2016-05" db="EMBL/GenBank/DDBJ databases">
        <title>Microbial consortia oxidize butane by reversing methanogenesis.</title>
        <authorList>
            <person name="Laso-Perez R."/>
            <person name="Richter M."/>
            <person name="Wegener G."/>
            <person name="Musat F."/>
        </authorList>
    </citation>
    <scope>NUCLEOTIDE SEQUENCE [LARGE SCALE GENOMIC DNA]</scope>
    <source>
        <strain evidence="12">BOX1</strain>
    </source>
</reference>
<dbReference type="SUPFAM" id="SSF52374">
    <property type="entry name" value="Nucleotidylyl transferase"/>
    <property type="match status" value="1"/>
</dbReference>
<keyword evidence="6 8" id="KW-0067">ATP-binding</keyword>
<protein>
    <recommendedName>
        <fullName evidence="8 9">Nicotinamide-nucleotide adenylyltransferase</fullName>
        <ecNumber evidence="8 9">2.7.7.1</ecNumber>
    </recommendedName>
    <alternativeName>
        <fullName evidence="8">NAD(+) diphosphorylase</fullName>
    </alternativeName>
    <alternativeName>
        <fullName evidence="8">NAD(+) pyrophosphorylase</fullName>
    </alternativeName>
    <alternativeName>
        <fullName evidence="8">NMN adenylyltransferase</fullName>
    </alternativeName>
</protein>
<dbReference type="PANTHER" id="PTHR21342">
    <property type="entry name" value="PHOSPHOPANTETHEINE ADENYLYLTRANSFERASE"/>
    <property type="match status" value="1"/>
</dbReference>
<dbReference type="GO" id="GO:0000309">
    <property type="term" value="F:nicotinamide-nucleotide adenylyltransferase activity"/>
    <property type="evidence" value="ECO:0007669"/>
    <property type="project" value="UniProtKB-UniRule"/>
</dbReference>